<keyword evidence="2" id="KW-0444">Lipid biosynthesis</keyword>
<evidence type="ECO:0000313" key="8">
    <source>
        <dbReference type="Proteomes" id="UP000001338"/>
    </source>
</evidence>
<dbReference type="InterPro" id="IPR000182">
    <property type="entry name" value="GNAT_dom"/>
</dbReference>
<evidence type="ECO:0000256" key="1">
    <source>
        <dbReference type="ARBA" id="ARBA00005189"/>
    </source>
</evidence>
<dbReference type="AlphaFoldDB" id="A0A828YUT6"/>
<dbReference type="Proteomes" id="UP000001338">
    <property type="component" value="Unassembled WGS sequence"/>
</dbReference>
<name>A0A828YUT6_9LEPT</name>
<proteinExistence type="predicted"/>
<organism evidence="7 8">
    <name type="scientific">Leptospira weilii str. 2006001853</name>
    <dbReference type="NCBI Taxonomy" id="1001589"/>
    <lineage>
        <taxon>Bacteria</taxon>
        <taxon>Pseudomonadati</taxon>
        <taxon>Spirochaetota</taxon>
        <taxon>Spirochaetia</taxon>
        <taxon>Leptospirales</taxon>
        <taxon>Leptospiraceae</taxon>
        <taxon>Leptospira</taxon>
    </lineage>
</organism>
<gene>
    <name evidence="7" type="ORF">LEP1GSC036_0012</name>
</gene>
<evidence type="ECO:0000256" key="3">
    <source>
        <dbReference type="ARBA" id="ARBA00022679"/>
    </source>
</evidence>
<evidence type="ECO:0000256" key="5">
    <source>
        <dbReference type="ARBA" id="ARBA00023315"/>
    </source>
</evidence>
<dbReference type="EMBL" id="AFLV02000084">
    <property type="protein sequence ID" value="EKR62051.1"/>
    <property type="molecule type" value="Genomic_DNA"/>
</dbReference>
<dbReference type="InterPro" id="IPR052351">
    <property type="entry name" value="Ornithine_N-alpha-AT"/>
</dbReference>
<keyword evidence="3 7" id="KW-0808">Transferase</keyword>
<feature type="domain" description="N-acetyltransferase" evidence="6">
    <location>
        <begin position="26"/>
        <end position="224"/>
    </location>
</feature>
<evidence type="ECO:0000256" key="4">
    <source>
        <dbReference type="ARBA" id="ARBA00023098"/>
    </source>
</evidence>
<dbReference type="SUPFAM" id="SSF55729">
    <property type="entry name" value="Acyl-CoA N-acyltransferases (Nat)"/>
    <property type="match status" value="1"/>
</dbReference>
<dbReference type="PANTHER" id="PTHR37323:SF1">
    <property type="entry name" value="L-ORNITHINE N(ALPHA)-ACYLTRANSFERASE"/>
    <property type="match status" value="1"/>
</dbReference>
<evidence type="ECO:0000259" key="6">
    <source>
        <dbReference type="PROSITE" id="PS51186"/>
    </source>
</evidence>
<dbReference type="InterPro" id="IPR016181">
    <property type="entry name" value="Acyl_CoA_acyltransferase"/>
</dbReference>
<reference evidence="7 8" key="1">
    <citation type="submission" date="2012-10" db="EMBL/GenBank/DDBJ databases">
        <authorList>
            <person name="Harkins D.M."/>
            <person name="Durkin A.S."/>
            <person name="Brinkac L.M."/>
            <person name="Haft D.H."/>
            <person name="Selengut J.D."/>
            <person name="Sanka R."/>
            <person name="DePew J."/>
            <person name="Purushe J."/>
            <person name="Whelen A.C."/>
            <person name="Vinetz J.M."/>
            <person name="Sutton G.G."/>
            <person name="Nierman W.C."/>
            <person name="Fouts D.E."/>
        </authorList>
    </citation>
    <scope>NUCLEOTIDE SEQUENCE [LARGE SCALE GENOMIC DNA]</scope>
    <source>
        <strain evidence="7 8">2006001853</strain>
    </source>
</reference>
<protein>
    <submittedName>
        <fullName evidence="7">Acetyltransferase (GNAT) domain protein</fullName>
    </submittedName>
</protein>
<keyword evidence="4" id="KW-0443">Lipid metabolism</keyword>
<dbReference type="PANTHER" id="PTHR37323">
    <property type="entry name" value="GCN5-RELATED N-ACETYLTRANSFERASE"/>
    <property type="match status" value="1"/>
</dbReference>
<keyword evidence="5" id="KW-0012">Acyltransferase</keyword>
<sequence length="269" mass="30965">MHNSKPKDATMGTNFVGNNTKTERKLEVRIAENQLEIERTLALRYEVFNLELGEGLPQSAATRKDRDEYDLFCDHLIVIDKNRENKIVGTYRILRRSVAKQNLGFYSDNEFDITKIYELDAETAEIGRSCVHPEYRDGSVISMLWAGLGAYMQKHNVRYLFGCGSIHHTDTRSANEVYAFLKDKNALVRKEFDVTPLPGFEIPGFDPNYQVDDMKAVYKRIPALIKGYIRAGSQICGIPAWDKVFKTIDFFILFDVHDIQSKYGKRFLD</sequence>
<comment type="caution">
    <text evidence="7">The sequence shown here is derived from an EMBL/GenBank/DDBJ whole genome shotgun (WGS) entry which is preliminary data.</text>
</comment>
<dbReference type="Pfam" id="PF13444">
    <property type="entry name" value="Acetyltransf_5"/>
    <property type="match status" value="1"/>
</dbReference>
<evidence type="ECO:0000256" key="2">
    <source>
        <dbReference type="ARBA" id="ARBA00022516"/>
    </source>
</evidence>
<dbReference type="GO" id="GO:0016747">
    <property type="term" value="F:acyltransferase activity, transferring groups other than amino-acyl groups"/>
    <property type="evidence" value="ECO:0007669"/>
    <property type="project" value="InterPro"/>
</dbReference>
<dbReference type="Gene3D" id="3.40.630.30">
    <property type="match status" value="1"/>
</dbReference>
<dbReference type="PROSITE" id="PS51186">
    <property type="entry name" value="GNAT"/>
    <property type="match status" value="1"/>
</dbReference>
<dbReference type="GO" id="GO:0006629">
    <property type="term" value="P:lipid metabolic process"/>
    <property type="evidence" value="ECO:0007669"/>
    <property type="project" value="UniProtKB-KW"/>
</dbReference>
<comment type="pathway">
    <text evidence="1">Lipid metabolism.</text>
</comment>
<evidence type="ECO:0000313" key="7">
    <source>
        <dbReference type="EMBL" id="EKR62051.1"/>
    </source>
</evidence>
<accession>A0A828YUT6</accession>